<keyword evidence="3" id="KW-1003">Cell membrane</keyword>
<evidence type="ECO:0000256" key="7">
    <source>
        <dbReference type="SAM" id="MobiDB-lite"/>
    </source>
</evidence>
<keyword evidence="6 8" id="KW-0472">Membrane</keyword>
<feature type="compositionally biased region" description="Basic and acidic residues" evidence="7">
    <location>
        <begin position="116"/>
        <end position="131"/>
    </location>
</feature>
<dbReference type="PANTHER" id="PTHR34583:SF2">
    <property type="entry name" value="ANTIPORTER SUBUNIT MNHC2-RELATED"/>
    <property type="match status" value="1"/>
</dbReference>
<evidence type="ECO:0000256" key="6">
    <source>
        <dbReference type="ARBA" id="ARBA00023136"/>
    </source>
</evidence>
<evidence type="ECO:0000313" key="10">
    <source>
        <dbReference type="Proteomes" id="UP001162834"/>
    </source>
</evidence>
<dbReference type="Pfam" id="PF00420">
    <property type="entry name" value="Oxidored_q2"/>
    <property type="match status" value="1"/>
</dbReference>
<sequence length="131" mass="14058">MKLIFAVAISALFGTGAYLLLHRDLVRVVLGIVVISQASVLTLIAASLSRGNAAIYPLRGRVSDPLSQAMALTAIVIGLAVTGLLLVLVLRAVVAYRTQELDEIAAEEAARDEEEERSHQVRHDDEEAAAR</sequence>
<protein>
    <submittedName>
        <fullName evidence="9">Uncharacterized protein</fullName>
    </submittedName>
</protein>
<evidence type="ECO:0000256" key="1">
    <source>
        <dbReference type="ARBA" id="ARBA00004651"/>
    </source>
</evidence>
<evidence type="ECO:0000256" key="5">
    <source>
        <dbReference type="ARBA" id="ARBA00022989"/>
    </source>
</evidence>
<evidence type="ECO:0000313" key="9">
    <source>
        <dbReference type="EMBL" id="UGS36934.1"/>
    </source>
</evidence>
<dbReference type="PANTHER" id="PTHR34583">
    <property type="entry name" value="ANTIPORTER SUBUNIT MNHC2-RELATED"/>
    <property type="match status" value="1"/>
</dbReference>
<dbReference type="InterPro" id="IPR050601">
    <property type="entry name" value="CPA3_antiporter_subunitC"/>
</dbReference>
<dbReference type="Proteomes" id="UP001162834">
    <property type="component" value="Chromosome"/>
</dbReference>
<keyword evidence="4 8" id="KW-0812">Transmembrane</keyword>
<comment type="subcellular location">
    <subcellularLocation>
        <location evidence="1">Cell membrane</location>
        <topology evidence="1">Multi-pass membrane protein</topology>
    </subcellularLocation>
</comment>
<dbReference type="Gene3D" id="1.10.287.3510">
    <property type="match status" value="1"/>
</dbReference>
<gene>
    <name evidence="9" type="ORF">DSM104329_03346</name>
</gene>
<evidence type="ECO:0000256" key="2">
    <source>
        <dbReference type="ARBA" id="ARBA00010388"/>
    </source>
</evidence>
<feature type="region of interest" description="Disordered" evidence="7">
    <location>
        <begin position="107"/>
        <end position="131"/>
    </location>
</feature>
<comment type="similarity">
    <text evidence="2">Belongs to the CPA3 antiporters (TC 2.A.63) subunit C family.</text>
</comment>
<organism evidence="9 10">
    <name type="scientific">Capillimicrobium parvum</name>
    <dbReference type="NCBI Taxonomy" id="2884022"/>
    <lineage>
        <taxon>Bacteria</taxon>
        <taxon>Bacillati</taxon>
        <taxon>Actinomycetota</taxon>
        <taxon>Thermoleophilia</taxon>
        <taxon>Solirubrobacterales</taxon>
        <taxon>Capillimicrobiaceae</taxon>
        <taxon>Capillimicrobium</taxon>
    </lineage>
</organism>
<name>A0A9E6XYU2_9ACTN</name>
<feature type="transmembrane region" description="Helical" evidence="8">
    <location>
        <begin position="29"/>
        <end position="48"/>
    </location>
</feature>
<dbReference type="InterPro" id="IPR039428">
    <property type="entry name" value="NUOK/Mnh_C1-like"/>
</dbReference>
<dbReference type="RefSeq" id="WP_259310997.1">
    <property type="nucleotide sequence ID" value="NZ_CP087164.1"/>
</dbReference>
<evidence type="ECO:0000256" key="8">
    <source>
        <dbReference type="SAM" id="Phobius"/>
    </source>
</evidence>
<accession>A0A9E6XYU2</accession>
<dbReference type="AlphaFoldDB" id="A0A9E6XYU2"/>
<dbReference type="EMBL" id="CP087164">
    <property type="protein sequence ID" value="UGS36934.1"/>
    <property type="molecule type" value="Genomic_DNA"/>
</dbReference>
<keyword evidence="5 8" id="KW-1133">Transmembrane helix</keyword>
<keyword evidence="10" id="KW-1185">Reference proteome</keyword>
<feature type="transmembrane region" description="Helical" evidence="8">
    <location>
        <begin position="69"/>
        <end position="90"/>
    </location>
</feature>
<evidence type="ECO:0000256" key="4">
    <source>
        <dbReference type="ARBA" id="ARBA00022692"/>
    </source>
</evidence>
<evidence type="ECO:0000256" key="3">
    <source>
        <dbReference type="ARBA" id="ARBA00022475"/>
    </source>
</evidence>
<dbReference type="KEGG" id="sbae:DSM104329_03346"/>
<proteinExistence type="inferred from homology"/>
<reference evidence="9" key="1">
    <citation type="journal article" date="2022" name="Int. J. Syst. Evol. Microbiol.">
        <title>Pseudomonas aegrilactucae sp. nov. and Pseudomonas morbosilactucae sp. nov., pathogens causing bacterial rot of lettuce in Japan.</title>
        <authorList>
            <person name="Sawada H."/>
            <person name="Fujikawa T."/>
            <person name="Satou M."/>
        </authorList>
    </citation>
    <scope>NUCLEOTIDE SEQUENCE</scope>
    <source>
        <strain evidence="9">0166_1</strain>
    </source>
</reference>
<dbReference type="GO" id="GO:0005886">
    <property type="term" value="C:plasma membrane"/>
    <property type="evidence" value="ECO:0007669"/>
    <property type="project" value="UniProtKB-SubCell"/>
</dbReference>